<feature type="non-terminal residue" evidence="2">
    <location>
        <position position="46"/>
    </location>
</feature>
<proteinExistence type="predicted"/>
<accession>A0A6J4VJV9</accession>
<name>A0A6J4VJV9_9BACT</name>
<organism evidence="2">
    <name type="scientific">uncultured Thermomicrobiales bacterium</name>
    <dbReference type="NCBI Taxonomy" id="1645740"/>
    <lineage>
        <taxon>Bacteria</taxon>
        <taxon>Pseudomonadati</taxon>
        <taxon>Thermomicrobiota</taxon>
        <taxon>Thermomicrobia</taxon>
        <taxon>Thermomicrobiales</taxon>
        <taxon>environmental samples</taxon>
    </lineage>
</organism>
<feature type="non-terminal residue" evidence="2">
    <location>
        <position position="1"/>
    </location>
</feature>
<reference evidence="2" key="1">
    <citation type="submission" date="2020-02" db="EMBL/GenBank/DDBJ databases">
        <authorList>
            <person name="Meier V. D."/>
        </authorList>
    </citation>
    <scope>NUCLEOTIDE SEQUENCE</scope>
    <source>
        <strain evidence="2">AVDCRST_MAG33</strain>
    </source>
</reference>
<evidence type="ECO:0000313" key="2">
    <source>
        <dbReference type="EMBL" id="CAA9579492.1"/>
    </source>
</evidence>
<sequence length="46" mass="4659">CRSSAMAGSGSRTPRRAAGPGESAADCLTKPPCSAVWRDSKPVVAL</sequence>
<evidence type="ECO:0000256" key="1">
    <source>
        <dbReference type="SAM" id="MobiDB-lite"/>
    </source>
</evidence>
<gene>
    <name evidence="2" type="ORF">AVDCRST_MAG33-3451</name>
</gene>
<feature type="region of interest" description="Disordered" evidence="1">
    <location>
        <begin position="1"/>
        <end position="28"/>
    </location>
</feature>
<protein>
    <submittedName>
        <fullName evidence="2">Uncharacterized protein</fullName>
    </submittedName>
</protein>
<dbReference type="EMBL" id="CADCWK010000422">
    <property type="protein sequence ID" value="CAA9579492.1"/>
    <property type="molecule type" value="Genomic_DNA"/>
</dbReference>
<dbReference type="AlphaFoldDB" id="A0A6J4VJV9"/>